<sequence length="189" mass="20885">MPVGETKLVIQQPSQLKALAHPARFIAFEELFATQRALTATELAAVTGVSPSSMSYHLRMLHAEHLIQAADETSDGRERRWRAPATAYEILVSRLENPAQRQAMVDAYLAPVRSRISAALAEPEEVDEGGTPSDTPLATGRVRLGVDDLVAMQAEMAAIVEKYEARQWTSSDDSPTTAYYMWSVVRDRL</sequence>
<dbReference type="EMBL" id="VYRZ01000004">
    <property type="protein sequence ID" value="KAA9084132.1"/>
    <property type="molecule type" value="Genomic_DNA"/>
</dbReference>
<dbReference type="SUPFAM" id="SSF46785">
    <property type="entry name" value="Winged helix' DNA-binding domain"/>
    <property type="match status" value="1"/>
</dbReference>
<gene>
    <name evidence="2" type="ORF">F6B42_14215</name>
</gene>
<dbReference type="InterPro" id="IPR011991">
    <property type="entry name" value="ArsR-like_HTH"/>
</dbReference>
<reference evidence="3" key="1">
    <citation type="submission" date="2019-09" db="EMBL/GenBank/DDBJ databases">
        <title>Mumia zhuanghuii sp. nov. isolated from the intestinal contents of plateau pika (Ochotona curzoniae) in the Qinghai-Tibet plateau of China.</title>
        <authorList>
            <person name="Tian Z."/>
        </authorList>
    </citation>
    <scope>NUCLEOTIDE SEQUENCE [LARGE SCALE GENOMIC DNA]</scope>
    <source>
        <strain evidence="3">DSM 25564</strain>
    </source>
</reference>
<evidence type="ECO:0000313" key="3">
    <source>
        <dbReference type="Proteomes" id="UP000327039"/>
    </source>
</evidence>
<dbReference type="GO" id="GO:0003700">
    <property type="term" value="F:DNA-binding transcription factor activity"/>
    <property type="evidence" value="ECO:0007669"/>
    <property type="project" value="InterPro"/>
</dbReference>
<name>A0A5J5IPU0_9MICO</name>
<dbReference type="AlphaFoldDB" id="A0A5J5IPU0"/>
<dbReference type="InterPro" id="IPR036388">
    <property type="entry name" value="WH-like_DNA-bd_sf"/>
</dbReference>
<organism evidence="2 3">
    <name type="scientific">Microbacterium radiodurans</name>
    <dbReference type="NCBI Taxonomy" id="661398"/>
    <lineage>
        <taxon>Bacteria</taxon>
        <taxon>Bacillati</taxon>
        <taxon>Actinomycetota</taxon>
        <taxon>Actinomycetes</taxon>
        <taxon>Micrococcales</taxon>
        <taxon>Microbacteriaceae</taxon>
        <taxon>Microbacterium</taxon>
    </lineage>
</organism>
<dbReference type="Pfam" id="PF12840">
    <property type="entry name" value="HTH_20"/>
    <property type="match status" value="1"/>
</dbReference>
<dbReference type="OrthoDB" id="7945987at2"/>
<protein>
    <submittedName>
        <fullName evidence="2">Winged helix-turn-helix transcriptional regulator</fullName>
    </submittedName>
</protein>
<dbReference type="InterPro" id="IPR001845">
    <property type="entry name" value="HTH_ArsR_DNA-bd_dom"/>
</dbReference>
<evidence type="ECO:0000313" key="2">
    <source>
        <dbReference type="EMBL" id="KAA9084132.1"/>
    </source>
</evidence>
<dbReference type="InterPro" id="IPR036390">
    <property type="entry name" value="WH_DNA-bd_sf"/>
</dbReference>
<evidence type="ECO:0000259" key="1">
    <source>
        <dbReference type="SMART" id="SM00418"/>
    </source>
</evidence>
<dbReference type="SMART" id="SM00418">
    <property type="entry name" value="HTH_ARSR"/>
    <property type="match status" value="1"/>
</dbReference>
<proteinExistence type="predicted"/>
<dbReference type="Gene3D" id="1.10.10.10">
    <property type="entry name" value="Winged helix-like DNA-binding domain superfamily/Winged helix DNA-binding domain"/>
    <property type="match status" value="1"/>
</dbReference>
<dbReference type="CDD" id="cd00090">
    <property type="entry name" value="HTH_ARSR"/>
    <property type="match status" value="1"/>
</dbReference>
<feature type="domain" description="HTH arsR-type" evidence="1">
    <location>
        <begin position="14"/>
        <end position="93"/>
    </location>
</feature>
<comment type="caution">
    <text evidence="2">The sequence shown here is derived from an EMBL/GenBank/DDBJ whole genome shotgun (WGS) entry which is preliminary data.</text>
</comment>
<keyword evidence="3" id="KW-1185">Reference proteome</keyword>
<accession>A0A5J5IPU0</accession>
<dbReference type="Proteomes" id="UP000327039">
    <property type="component" value="Unassembled WGS sequence"/>
</dbReference>